<feature type="signal peptide" evidence="1">
    <location>
        <begin position="1"/>
        <end position="17"/>
    </location>
</feature>
<reference evidence="2 3" key="1">
    <citation type="submission" date="2024-09" db="EMBL/GenBank/DDBJ databases">
        <authorList>
            <person name="Sun Q."/>
            <person name="Mori K."/>
        </authorList>
    </citation>
    <scope>NUCLEOTIDE SEQUENCE [LARGE SCALE GENOMIC DNA]</scope>
    <source>
        <strain evidence="2 3">TBRC 4938</strain>
    </source>
</reference>
<keyword evidence="3" id="KW-1185">Reference proteome</keyword>
<dbReference type="Proteomes" id="UP001589692">
    <property type="component" value="Unassembled WGS sequence"/>
</dbReference>
<evidence type="ECO:0000313" key="2">
    <source>
        <dbReference type="EMBL" id="MFB9948092.1"/>
    </source>
</evidence>
<organism evidence="2 3">
    <name type="scientific">Rhizobium puerariae</name>
    <dbReference type="NCBI Taxonomy" id="1585791"/>
    <lineage>
        <taxon>Bacteria</taxon>
        <taxon>Pseudomonadati</taxon>
        <taxon>Pseudomonadota</taxon>
        <taxon>Alphaproteobacteria</taxon>
        <taxon>Hyphomicrobiales</taxon>
        <taxon>Rhizobiaceae</taxon>
        <taxon>Rhizobium/Agrobacterium group</taxon>
        <taxon>Rhizobium</taxon>
    </lineage>
</organism>
<accession>A0ABV6ABT1</accession>
<comment type="caution">
    <text evidence="2">The sequence shown here is derived from an EMBL/GenBank/DDBJ whole genome shotgun (WGS) entry which is preliminary data.</text>
</comment>
<sequence length="259" mass="27972">MQVGISFVILLCAGGLAACTHGESGLKVVNIRTDFAKTNYGYVNSGGYRAGSLFSWDKAASRLVFRDNVPGFETDISSIPPTDSRITYQSGMTADASISLAVKARIDTVLKSDATIAIKDARRLTVSGVITRITNYMKTNGDLFEEWNFRESASNSDRYFLIVRDVTYGDSLDVEVNNEKSAGAGFPIKIGDASFQVKFTGKGLGNLSGNDIPITMNVYVLKAKFIENAEGGQNPTFGVVNDIDLKDLPELFRSVGSTS</sequence>
<name>A0ABV6ABT1_9HYPH</name>
<gene>
    <name evidence="2" type="ORF">ACFFP0_04490</name>
</gene>
<keyword evidence="1" id="KW-0732">Signal</keyword>
<dbReference type="EMBL" id="JBHMAA010000006">
    <property type="protein sequence ID" value="MFB9948092.1"/>
    <property type="molecule type" value="Genomic_DNA"/>
</dbReference>
<evidence type="ECO:0000256" key="1">
    <source>
        <dbReference type="SAM" id="SignalP"/>
    </source>
</evidence>
<evidence type="ECO:0000313" key="3">
    <source>
        <dbReference type="Proteomes" id="UP001589692"/>
    </source>
</evidence>
<dbReference type="RefSeq" id="WP_377256844.1">
    <property type="nucleotide sequence ID" value="NZ_JBHMAA010000006.1"/>
</dbReference>
<protein>
    <submittedName>
        <fullName evidence="2">Uncharacterized protein</fullName>
    </submittedName>
</protein>
<proteinExistence type="predicted"/>
<feature type="chain" id="PRO_5046004990" evidence="1">
    <location>
        <begin position="18"/>
        <end position="259"/>
    </location>
</feature>